<proteinExistence type="inferred from homology"/>
<organism evidence="7 8">
    <name type="scientific">Nocardia callitridis</name>
    <dbReference type="NCBI Taxonomy" id="648753"/>
    <lineage>
        <taxon>Bacteria</taxon>
        <taxon>Bacillati</taxon>
        <taxon>Actinomycetota</taxon>
        <taxon>Actinomycetes</taxon>
        <taxon>Mycobacteriales</taxon>
        <taxon>Nocardiaceae</taxon>
        <taxon>Nocardia</taxon>
    </lineage>
</organism>
<dbReference type="Pfam" id="PF00126">
    <property type="entry name" value="HTH_1"/>
    <property type="match status" value="1"/>
</dbReference>
<dbReference type="RefSeq" id="WP_345495343.1">
    <property type="nucleotide sequence ID" value="NZ_BAABJM010000002.1"/>
</dbReference>
<dbReference type="InterPro" id="IPR000847">
    <property type="entry name" value="LysR_HTH_N"/>
</dbReference>
<evidence type="ECO:0000256" key="1">
    <source>
        <dbReference type="ARBA" id="ARBA00009437"/>
    </source>
</evidence>
<dbReference type="EMBL" id="BAABJM010000002">
    <property type="protein sequence ID" value="GAA5051951.1"/>
    <property type="molecule type" value="Genomic_DNA"/>
</dbReference>
<protein>
    <submittedName>
        <fullName evidence="7">LysR family transcriptional regulator</fullName>
    </submittedName>
</protein>
<keyword evidence="2" id="KW-0805">Transcription regulation</keyword>
<dbReference type="Proteomes" id="UP001500603">
    <property type="component" value="Unassembled WGS sequence"/>
</dbReference>
<dbReference type="SUPFAM" id="SSF53850">
    <property type="entry name" value="Periplasmic binding protein-like II"/>
    <property type="match status" value="1"/>
</dbReference>
<dbReference type="InterPro" id="IPR036390">
    <property type="entry name" value="WH_DNA-bd_sf"/>
</dbReference>
<keyword evidence="5" id="KW-0804">Transcription</keyword>
<dbReference type="PANTHER" id="PTHR30346:SF0">
    <property type="entry name" value="HCA OPERON TRANSCRIPTIONAL ACTIVATOR HCAR"/>
    <property type="match status" value="1"/>
</dbReference>
<keyword evidence="3" id="KW-0238">DNA-binding</keyword>
<dbReference type="PANTHER" id="PTHR30346">
    <property type="entry name" value="TRANSCRIPTIONAL DUAL REGULATOR HCAR-RELATED"/>
    <property type="match status" value="1"/>
</dbReference>
<evidence type="ECO:0000256" key="2">
    <source>
        <dbReference type="ARBA" id="ARBA00023015"/>
    </source>
</evidence>
<reference evidence="8" key="1">
    <citation type="journal article" date="2019" name="Int. J. Syst. Evol. Microbiol.">
        <title>The Global Catalogue of Microorganisms (GCM) 10K type strain sequencing project: providing services to taxonomists for standard genome sequencing and annotation.</title>
        <authorList>
            <consortium name="The Broad Institute Genomics Platform"/>
            <consortium name="The Broad Institute Genome Sequencing Center for Infectious Disease"/>
            <person name="Wu L."/>
            <person name="Ma J."/>
        </authorList>
    </citation>
    <scope>NUCLEOTIDE SEQUENCE [LARGE SCALE GENOMIC DNA]</scope>
    <source>
        <strain evidence="8">JCM 18298</strain>
    </source>
</reference>
<dbReference type="InterPro" id="IPR036388">
    <property type="entry name" value="WH-like_DNA-bd_sf"/>
</dbReference>
<dbReference type="PROSITE" id="PS50931">
    <property type="entry name" value="HTH_LYSR"/>
    <property type="match status" value="1"/>
</dbReference>
<accession>A0ABP9K8Y5</accession>
<keyword evidence="8" id="KW-1185">Reference proteome</keyword>
<evidence type="ECO:0000259" key="6">
    <source>
        <dbReference type="PROSITE" id="PS50931"/>
    </source>
</evidence>
<dbReference type="PRINTS" id="PR00039">
    <property type="entry name" value="HTHLYSR"/>
</dbReference>
<dbReference type="Gene3D" id="1.10.10.10">
    <property type="entry name" value="Winged helix-like DNA-binding domain superfamily/Winged helix DNA-binding domain"/>
    <property type="match status" value="1"/>
</dbReference>
<evidence type="ECO:0000313" key="8">
    <source>
        <dbReference type="Proteomes" id="UP001500603"/>
    </source>
</evidence>
<evidence type="ECO:0000256" key="3">
    <source>
        <dbReference type="ARBA" id="ARBA00023125"/>
    </source>
</evidence>
<comment type="similarity">
    <text evidence="1">Belongs to the LysR transcriptional regulatory family.</text>
</comment>
<comment type="caution">
    <text evidence="7">The sequence shown here is derived from an EMBL/GenBank/DDBJ whole genome shotgun (WGS) entry which is preliminary data.</text>
</comment>
<sequence length="340" mass="36540">MDLDLAAIRAFVAVVDDEQFGHAATALGISQQAVSKRIAKLETQVGAALLARGSGRTAPTDAGARLLPHARTMLAACAEAVAAVHARPRPLRVAVFAERIAPIELMRNYFALHPTADVELVLPNGALYRTEPATDSAAADFVCSTRDFLVDGRVDAAFARAHGGPRPLPGHISACPAYREPLHLLVGREHPLAHRSSATLDEIVPYTAWVPGAVVASEWADFYRELTAFSGIVVETGSHPDGFEKMVDRVATSASMVTFVGDGGRTPWHPHSRQLTITDPTPAYPWSLLWSTRNDHPALPPLIEYFAAGYTPDSPATYWVPDSDRVLFTRGVPSPMGVSA</sequence>
<keyword evidence="4" id="KW-0010">Activator</keyword>
<evidence type="ECO:0000256" key="5">
    <source>
        <dbReference type="ARBA" id="ARBA00023163"/>
    </source>
</evidence>
<dbReference type="Gene3D" id="3.40.190.10">
    <property type="entry name" value="Periplasmic binding protein-like II"/>
    <property type="match status" value="2"/>
</dbReference>
<gene>
    <name evidence="7" type="ORF">GCM10023318_23910</name>
</gene>
<evidence type="ECO:0000313" key="7">
    <source>
        <dbReference type="EMBL" id="GAA5051951.1"/>
    </source>
</evidence>
<feature type="domain" description="HTH lysR-type" evidence="6">
    <location>
        <begin position="3"/>
        <end position="60"/>
    </location>
</feature>
<name>A0ABP9K8Y5_9NOCA</name>
<dbReference type="SUPFAM" id="SSF46785">
    <property type="entry name" value="Winged helix' DNA-binding domain"/>
    <property type="match status" value="1"/>
</dbReference>
<evidence type="ECO:0000256" key="4">
    <source>
        <dbReference type="ARBA" id="ARBA00023159"/>
    </source>
</evidence>